<dbReference type="EMBL" id="CAXIEN010000035">
    <property type="protein sequence ID" value="CAL1268586.1"/>
    <property type="molecule type" value="Genomic_DNA"/>
</dbReference>
<evidence type="ECO:0008006" key="4">
    <source>
        <dbReference type="Google" id="ProtNLM"/>
    </source>
</evidence>
<reference evidence="1 3" key="1">
    <citation type="submission" date="2024-04" db="EMBL/GenBank/DDBJ databases">
        <authorList>
            <person name="Rising A."/>
            <person name="Reimegard J."/>
            <person name="Sonavane S."/>
            <person name="Akerstrom W."/>
            <person name="Nylinder S."/>
            <person name="Hedman E."/>
            <person name="Kallberg Y."/>
        </authorList>
    </citation>
    <scope>NUCLEOTIDE SEQUENCE [LARGE SCALE GENOMIC DNA]</scope>
</reference>
<sequence>AQLLAHALLYALSKRTRNEHSKISVFSVLNVFSMPVFPFLRTHPFIAVRNARARCTAETCACAKSKQPSDAKKQWRRVVLMCSVCFAY</sequence>
<proteinExistence type="predicted"/>
<evidence type="ECO:0000313" key="2">
    <source>
        <dbReference type="EMBL" id="CAL1285898.1"/>
    </source>
</evidence>
<feature type="non-terminal residue" evidence="1">
    <location>
        <position position="1"/>
    </location>
</feature>
<name>A0AAV1ZE24_9ARAC</name>
<evidence type="ECO:0000313" key="3">
    <source>
        <dbReference type="Proteomes" id="UP001497382"/>
    </source>
</evidence>
<accession>A0AAV1ZE24</accession>
<gene>
    <name evidence="2" type="ORF">LARSCL_LOCUS13971</name>
    <name evidence="1" type="ORF">LARSCL_LOCUS4255</name>
</gene>
<dbReference type="AlphaFoldDB" id="A0AAV1ZE24"/>
<organism evidence="1 3">
    <name type="scientific">Larinioides sclopetarius</name>
    <dbReference type="NCBI Taxonomy" id="280406"/>
    <lineage>
        <taxon>Eukaryota</taxon>
        <taxon>Metazoa</taxon>
        <taxon>Ecdysozoa</taxon>
        <taxon>Arthropoda</taxon>
        <taxon>Chelicerata</taxon>
        <taxon>Arachnida</taxon>
        <taxon>Araneae</taxon>
        <taxon>Araneomorphae</taxon>
        <taxon>Entelegynae</taxon>
        <taxon>Araneoidea</taxon>
        <taxon>Araneidae</taxon>
        <taxon>Larinioides</taxon>
    </lineage>
</organism>
<protein>
    <recommendedName>
        <fullName evidence="4">Secreted protein</fullName>
    </recommendedName>
</protein>
<evidence type="ECO:0000313" key="1">
    <source>
        <dbReference type="EMBL" id="CAL1268586.1"/>
    </source>
</evidence>
<keyword evidence="3" id="KW-1185">Reference proteome</keyword>
<dbReference type="EMBL" id="CAXIEN010000196">
    <property type="protein sequence ID" value="CAL1285898.1"/>
    <property type="molecule type" value="Genomic_DNA"/>
</dbReference>
<dbReference type="Proteomes" id="UP001497382">
    <property type="component" value="Unassembled WGS sequence"/>
</dbReference>
<comment type="caution">
    <text evidence="1">The sequence shown here is derived from an EMBL/GenBank/DDBJ whole genome shotgun (WGS) entry which is preliminary data.</text>
</comment>